<dbReference type="GO" id="GO:0043565">
    <property type="term" value="F:sequence-specific DNA binding"/>
    <property type="evidence" value="ECO:0007669"/>
    <property type="project" value="InterPro"/>
</dbReference>
<name>A0A1M6YDC5_9BACT</name>
<dbReference type="InterPro" id="IPR046532">
    <property type="entry name" value="DUF6597"/>
</dbReference>
<keyword evidence="1" id="KW-0805">Transcription regulation</keyword>
<dbReference type="PANTHER" id="PTHR46796">
    <property type="entry name" value="HTH-TYPE TRANSCRIPTIONAL ACTIVATOR RHAS-RELATED"/>
    <property type="match status" value="1"/>
</dbReference>
<dbReference type="Pfam" id="PF12833">
    <property type="entry name" value="HTH_18"/>
    <property type="match status" value="1"/>
</dbReference>
<evidence type="ECO:0000256" key="2">
    <source>
        <dbReference type="ARBA" id="ARBA00023125"/>
    </source>
</evidence>
<dbReference type="Proteomes" id="UP000184420">
    <property type="component" value="Unassembled WGS sequence"/>
</dbReference>
<gene>
    <name evidence="5" type="ORF">SAMN05444266_102264</name>
</gene>
<dbReference type="PROSITE" id="PS00041">
    <property type="entry name" value="HTH_ARAC_FAMILY_1"/>
    <property type="match status" value="1"/>
</dbReference>
<proteinExistence type="predicted"/>
<reference evidence="5 6" key="1">
    <citation type="submission" date="2016-11" db="EMBL/GenBank/DDBJ databases">
        <authorList>
            <person name="Jaros S."/>
            <person name="Januszkiewicz K."/>
            <person name="Wedrychowicz H."/>
        </authorList>
    </citation>
    <scope>NUCLEOTIDE SEQUENCE [LARGE SCALE GENOMIC DNA]</scope>
    <source>
        <strain evidence="5 6">DSM 27406</strain>
    </source>
</reference>
<evidence type="ECO:0000256" key="1">
    <source>
        <dbReference type="ARBA" id="ARBA00023015"/>
    </source>
</evidence>
<dbReference type="SUPFAM" id="SSF46689">
    <property type="entry name" value="Homeodomain-like"/>
    <property type="match status" value="1"/>
</dbReference>
<evidence type="ECO:0000256" key="3">
    <source>
        <dbReference type="ARBA" id="ARBA00023163"/>
    </source>
</evidence>
<dbReference type="Gene3D" id="1.10.10.60">
    <property type="entry name" value="Homeodomain-like"/>
    <property type="match status" value="1"/>
</dbReference>
<evidence type="ECO:0000259" key="4">
    <source>
        <dbReference type="PROSITE" id="PS01124"/>
    </source>
</evidence>
<dbReference type="AlphaFoldDB" id="A0A1M6YDC5"/>
<dbReference type="InterPro" id="IPR018062">
    <property type="entry name" value="HTH_AraC-typ_CS"/>
</dbReference>
<evidence type="ECO:0000313" key="6">
    <source>
        <dbReference type="Proteomes" id="UP000184420"/>
    </source>
</evidence>
<dbReference type="InterPro" id="IPR018060">
    <property type="entry name" value="HTH_AraC"/>
</dbReference>
<dbReference type="EMBL" id="FRBL01000002">
    <property type="protein sequence ID" value="SHL16238.1"/>
    <property type="molecule type" value="Genomic_DNA"/>
</dbReference>
<evidence type="ECO:0000313" key="5">
    <source>
        <dbReference type="EMBL" id="SHL16238.1"/>
    </source>
</evidence>
<dbReference type="PROSITE" id="PS01124">
    <property type="entry name" value="HTH_ARAC_FAMILY_2"/>
    <property type="match status" value="1"/>
</dbReference>
<dbReference type="OrthoDB" id="323290at2"/>
<feature type="domain" description="HTH araC/xylS-type" evidence="4">
    <location>
        <begin position="141"/>
        <end position="250"/>
    </location>
</feature>
<keyword evidence="6" id="KW-1185">Reference proteome</keyword>
<keyword evidence="2" id="KW-0238">DNA-binding</keyword>
<dbReference type="SMART" id="SM00342">
    <property type="entry name" value="HTH_ARAC"/>
    <property type="match status" value="1"/>
</dbReference>
<protein>
    <submittedName>
        <fullName evidence="5">Transcriptional regulator, AraC family</fullName>
    </submittedName>
</protein>
<dbReference type="STRING" id="1419482.SAMN05444266_102264"/>
<sequence>MDFPPPIQIPPQLQPYISRVWYAEGAAANAFPIFADGRTGLIFQQSGMIMSNSQKVLAHSFVFGQTLDPIILQTNPNCRVLGLIFHPHVLPSIFPLHAKELTDECVDISLLPAVPRVNLNERLWNTVSPRRQFEILFSYLEKLISPVDPGMQYATNLILTAKGKTSLKELHYHLNLTERTFERRFEQYVGISPRLFSNIAQFQAAIGMLESGEFSKLSDIAYANGYADQSHFIRWFKKFTGVTPLEHCRNHSILKTGSI</sequence>
<accession>A0A1M6YDC5</accession>
<organism evidence="5 6">
    <name type="scientific">Chitinophaga jiangningensis</name>
    <dbReference type="NCBI Taxonomy" id="1419482"/>
    <lineage>
        <taxon>Bacteria</taxon>
        <taxon>Pseudomonadati</taxon>
        <taxon>Bacteroidota</taxon>
        <taxon>Chitinophagia</taxon>
        <taxon>Chitinophagales</taxon>
        <taxon>Chitinophagaceae</taxon>
        <taxon>Chitinophaga</taxon>
    </lineage>
</organism>
<dbReference type="PANTHER" id="PTHR46796:SF13">
    <property type="entry name" value="HTH-TYPE TRANSCRIPTIONAL ACTIVATOR RHAS"/>
    <property type="match status" value="1"/>
</dbReference>
<keyword evidence="3" id="KW-0804">Transcription</keyword>
<dbReference type="RefSeq" id="WP_073078959.1">
    <property type="nucleotide sequence ID" value="NZ_FRBL01000002.1"/>
</dbReference>
<dbReference type="Pfam" id="PF20240">
    <property type="entry name" value="DUF6597"/>
    <property type="match status" value="1"/>
</dbReference>
<dbReference type="InterPro" id="IPR050204">
    <property type="entry name" value="AraC_XylS_family_regulators"/>
</dbReference>
<dbReference type="GO" id="GO:0003700">
    <property type="term" value="F:DNA-binding transcription factor activity"/>
    <property type="evidence" value="ECO:0007669"/>
    <property type="project" value="InterPro"/>
</dbReference>
<dbReference type="InterPro" id="IPR009057">
    <property type="entry name" value="Homeodomain-like_sf"/>
</dbReference>